<sequence length="108" mass="11368">MPIIYEQDGRTVVVNPAPGFDPEAIAAQAVPAGVEWRIVTDDEAAAIVAAEVSIASRLADIDRRLADIDAASARPLRAVIVGTATQGTATGWRSWSSAPRRCGRSGRI</sequence>
<organism evidence="1 2">
    <name type="scientific">Azospirillum thermophilum</name>
    <dbReference type="NCBI Taxonomy" id="2202148"/>
    <lineage>
        <taxon>Bacteria</taxon>
        <taxon>Pseudomonadati</taxon>
        <taxon>Pseudomonadota</taxon>
        <taxon>Alphaproteobacteria</taxon>
        <taxon>Rhodospirillales</taxon>
        <taxon>Azospirillaceae</taxon>
        <taxon>Azospirillum</taxon>
    </lineage>
</organism>
<dbReference type="EMBL" id="CP029352">
    <property type="protein sequence ID" value="AWK85018.1"/>
    <property type="molecule type" value="Genomic_DNA"/>
</dbReference>
<gene>
    <name evidence="1" type="ORF">DEW08_01425</name>
</gene>
<proteinExistence type="predicted"/>
<evidence type="ECO:0000313" key="1">
    <source>
        <dbReference type="EMBL" id="AWK85018.1"/>
    </source>
</evidence>
<dbReference type="Proteomes" id="UP000245629">
    <property type="component" value="Chromosome 1"/>
</dbReference>
<accession>A0A2S2CKH8</accession>
<reference evidence="2" key="1">
    <citation type="submission" date="2018-05" db="EMBL/GenBank/DDBJ databases">
        <title>Azospirillum thermophila sp. nov., a novel isolated from hot spring.</title>
        <authorList>
            <person name="Zhao Z."/>
        </authorList>
    </citation>
    <scope>NUCLEOTIDE SEQUENCE [LARGE SCALE GENOMIC DNA]</scope>
    <source>
        <strain evidence="2">CFH 70021</strain>
    </source>
</reference>
<protein>
    <submittedName>
        <fullName evidence="1">Uncharacterized protein</fullName>
    </submittedName>
</protein>
<dbReference type="RefSeq" id="WP_109323848.1">
    <property type="nucleotide sequence ID" value="NZ_CP029352.1"/>
</dbReference>
<keyword evidence="2" id="KW-1185">Reference proteome</keyword>
<evidence type="ECO:0000313" key="2">
    <source>
        <dbReference type="Proteomes" id="UP000245629"/>
    </source>
</evidence>
<name>A0A2S2CKH8_9PROT</name>
<dbReference type="KEGG" id="azz:DEW08_01425"/>
<dbReference type="AlphaFoldDB" id="A0A2S2CKH8"/>